<evidence type="ECO:0000313" key="1">
    <source>
        <dbReference type="EMBL" id="TAA33157.1"/>
    </source>
</evidence>
<dbReference type="Proteomes" id="UP000291286">
    <property type="component" value="Unassembled WGS sequence"/>
</dbReference>
<reference evidence="1 2" key="1">
    <citation type="submission" date="2019-02" db="EMBL/GenBank/DDBJ databases">
        <title>WGS of Pseudoxanthomonas species novum from clinical isolates.</title>
        <authorList>
            <person name="Bernier A.-M."/>
            <person name="Bernard K."/>
            <person name="Vachon A."/>
        </authorList>
    </citation>
    <scope>NUCLEOTIDE SEQUENCE [LARGE SCALE GENOMIC DNA]</scope>
    <source>
        <strain evidence="1 2">NML171202</strain>
    </source>
</reference>
<comment type="caution">
    <text evidence="1">The sequence shown here is derived from an EMBL/GenBank/DDBJ whole genome shotgun (WGS) entry which is preliminary data.</text>
</comment>
<sequence>MALTLCAAGIAPGHAQEAAAALTPLQTPGLGLARDPALLRRTGRRTSPDPYMALIRASQQAIGLTSPEQQKQAIPGIDTSLQSGMARRAPGRRSGQDPSAIQDPAAISLGCHGTGLAKRATQGRNALRTADLGAELANGLLPGAMNLQRLPGLAAPTLETLGNVGEGCR</sequence>
<organism evidence="1 2">
    <name type="scientific">Pseudoxanthomonas winnipegensis</name>
    <dbReference type="NCBI Taxonomy" id="2480810"/>
    <lineage>
        <taxon>Bacteria</taxon>
        <taxon>Pseudomonadati</taxon>
        <taxon>Pseudomonadota</taxon>
        <taxon>Gammaproteobacteria</taxon>
        <taxon>Lysobacterales</taxon>
        <taxon>Lysobacteraceae</taxon>
        <taxon>Pseudoxanthomonas</taxon>
    </lineage>
</organism>
<name>A0A4Q8LPM0_9GAMM</name>
<dbReference type="RefSeq" id="WP_130515396.1">
    <property type="nucleotide sequence ID" value="NZ_SHMA01000001.1"/>
</dbReference>
<proteinExistence type="predicted"/>
<dbReference type="AlphaFoldDB" id="A0A4Q8LPM0"/>
<protein>
    <submittedName>
        <fullName evidence="1">Uncharacterized protein</fullName>
    </submittedName>
</protein>
<evidence type="ECO:0000313" key="2">
    <source>
        <dbReference type="Proteomes" id="UP000291286"/>
    </source>
</evidence>
<gene>
    <name evidence="1" type="ORF">EA661_02485</name>
</gene>
<accession>A0A4Q8LPM0</accession>
<dbReference type="EMBL" id="SHMB01000001">
    <property type="protein sequence ID" value="TAA33157.1"/>
    <property type="molecule type" value="Genomic_DNA"/>
</dbReference>